<dbReference type="HOGENOM" id="CLU_001338_2_1_9"/>
<dbReference type="RefSeq" id="WP_015311237.1">
    <property type="nucleotide sequence ID" value="NC_019970.1"/>
</dbReference>
<keyword evidence="1" id="KW-0547">Nucleotide-binding</keyword>
<dbReference type="CDD" id="cd17923">
    <property type="entry name" value="DEXHc_Hrq1-like"/>
    <property type="match status" value="1"/>
</dbReference>
<gene>
    <name evidence="5" type="ORF">Thethe_00873</name>
</gene>
<keyword evidence="5" id="KW-0347">Helicase</keyword>
<accession>L0IJX6</accession>
<feature type="domain" description="Helicase C-terminal" evidence="4">
    <location>
        <begin position="983"/>
        <end position="1126"/>
    </location>
</feature>
<dbReference type="Pfam" id="PF00271">
    <property type="entry name" value="Helicase_C"/>
    <property type="match status" value="1"/>
</dbReference>
<dbReference type="KEGG" id="tto:Thethe_00873"/>
<sequence>MARLDPLSTTERIVNRYLSYLGTTFSFNDANLQKQLKEELRKIDKFSKGPILEATPPFESGSSIEDLIKEDVLSSEFRKLCTDELPLDRNLYLHQKNAIYKLVKDKRNLIVATGTGSGKTETFLIPILNHLFREKENGELGPGVRALLLYPMNALANDQLKRLRRLLKNYPDITFGSYTGETEIEEKRAVEQFKKLYSEEELLPNEILSRERMQNTPPNILLTNYAMLEYLLLRPNDNVFFDGEYANRWKFIVIDEIHIYSGAKGIELAMLLRRLKDRVVKSQHGVLKCIGTSATLVGESENDYKGVTEFAERLFGEEFQWIKDDPKRQDVVIGTKKRLVISKESRYKSDSNIYNIWSEIVEGNDANKIERLIEEGMKAGIPVDVLDEAKEKSDGDWRKFIYIALSSDSRLITLQTKLEEKPQYLSKIADILFEDESNRQQLLVSLVHLANNAKMGINEQPLLPARYHLFVRALEGGFISLFPERHLYLERREWIEDEKGHEYRVFEIATCSQCNSIYLIGEIDRKDNMKFLKQPGYHYLEDNSNLEYFLLVENKELVPENEDEIVSSGEDVDFSEKEYVLCGKCGAIRDINETGDFCHCGKEYEVRVVKSDSKKGLLHKCPACGMMNTIGSVARRFVIGSEAATSVLSTALYQEIPDEDVDKKDSDKNEDSLWDDDISESDVTESNRRMLIFSDSRQDAAFFSTYLQTSYNQILQRRLIIMTLEKYKDKVINNEWRIEDLALYLKRFLSDLKIFDLSQQQLEEEAWKWVLYEFMGRGGSTSLESLGLLGFTPDVPPDIHFARGFKTDPWNLTDDEMSGLMMVLLDSIRKNGAICFPDSVSPKDQFFAPLNREFYFKNNYAVPGYIYSWIPYSKGRNNAMRNNTRLDFLMRFFRAKGKDINRDEIEEFLKILWEKLLANNKSLWSKYLSSHFERNGVGQVYRLNLDYWKIAPSIIDESIKWYRCTKCNRLTLHNVLGVCPTYRCDGHLIECDPKNIFKDNHYRKLYTDILPLRLKTSEHTAQLTTETAAEIQRKFEKGEINVLSSSTTFELGVDVGDLETVFMRNVPPTPANYVQRAGRAGRRTSATAFVLTFAQRRSHDFTYYLDPLNIVNGKVQTPHIEIKNEKIVKRHIYAVALAMFWKSNRNFFGEVNKFFVEDGTPITTIISNFLAKKPIELKESLLRIVPADLHDALGINDWKWVYGLLDDKEGVLKKAEANLLNDLNELRNIEKECVNAKDYSKALEIKRMINTLERRYILNYLSQNNVIPKYGFPVDVVELKVDHHGDEAKGLELTRDLKIALSEYAPESQIVAGGKLWTSRYIKKLPDREPVKYNYAICDYCGNYYSNIADNQNDLDTCKVCGNKIGNNRGIFITPEFGFIAGKPQKPTLVKPERTYSTRKYFADEGEKIEENYDYEIGGFHINVKAGDGKLAVINSAGKRGFKVCESCGYAEINTGSPIKSHKTPMGKNCKGKLSRYSLGYEFKTDILMLKIMGYSNSQEGFWESLLYGLIEGACRELEIERQDIDGTLYAYSKDPFSPAIVLFDDVPGGAGQVKRIANRESFIRVLNRTLDLVLNCECGGERADTSCYGCLRNYTNQYCHDKLKRIYVIDFIKELLNK</sequence>
<dbReference type="GO" id="GO:0036297">
    <property type="term" value="P:interstrand cross-link repair"/>
    <property type="evidence" value="ECO:0007669"/>
    <property type="project" value="TreeGrafter"/>
</dbReference>
<dbReference type="PANTHER" id="PTHR47957">
    <property type="entry name" value="ATP-DEPENDENT HELICASE HRQ1"/>
    <property type="match status" value="1"/>
</dbReference>
<keyword evidence="5" id="KW-0378">Hydrolase</keyword>
<dbReference type="GO" id="GO:0005524">
    <property type="term" value="F:ATP binding"/>
    <property type="evidence" value="ECO:0007669"/>
    <property type="project" value="UniProtKB-KW"/>
</dbReference>
<dbReference type="Gene3D" id="3.40.50.300">
    <property type="entry name" value="P-loop containing nucleotide triphosphate hydrolases"/>
    <property type="match status" value="2"/>
</dbReference>
<name>L0IJX6_THETR</name>
<dbReference type="PROSITE" id="PS51194">
    <property type="entry name" value="HELICASE_CTER"/>
    <property type="match status" value="1"/>
</dbReference>
<dbReference type="InterPro" id="IPR014001">
    <property type="entry name" value="Helicase_ATP-bd"/>
</dbReference>
<evidence type="ECO:0000256" key="1">
    <source>
        <dbReference type="ARBA" id="ARBA00022741"/>
    </source>
</evidence>
<organism evidence="5 6">
    <name type="scientific">Thermoanaerobacterium thermosaccharolyticum M0795</name>
    <dbReference type="NCBI Taxonomy" id="698948"/>
    <lineage>
        <taxon>Bacteria</taxon>
        <taxon>Bacillati</taxon>
        <taxon>Bacillota</taxon>
        <taxon>Clostridia</taxon>
        <taxon>Thermoanaerobacterales</taxon>
        <taxon>Thermoanaerobacteraceae</taxon>
        <taxon>Thermoanaerobacterium</taxon>
    </lineage>
</organism>
<dbReference type="InterPro" id="IPR027417">
    <property type="entry name" value="P-loop_NTPase"/>
</dbReference>
<dbReference type="GO" id="GO:0003676">
    <property type="term" value="F:nucleic acid binding"/>
    <property type="evidence" value="ECO:0007669"/>
    <property type="project" value="InterPro"/>
</dbReference>
<protein>
    <submittedName>
        <fullName evidence="5">Helicase family protein with metal-binding cysteine cluster</fullName>
    </submittedName>
</protein>
<dbReference type="Pfam" id="PF09369">
    <property type="entry name" value="MZB"/>
    <property type="match status" value="1"/>
</dbReference>
<dbReference type="PANTHER" id="PTHR47957:SF3">
    <property type="entry name" value="ATP-DEPENDENT HELICASE HRQ1"/>
    <property type="match status" value="1"/>
</dbReference>
<evidence type="ECO:0000313" key="5">
    <source>
        <dbReference type="EMBL" id="AGB18546.1"/>
    </source>
</evidence>
<dbReference type="EMBL" id="CP003066">
    <property type="protein sequence ID" value="AGB18546.1"/>
    <property type="molecule type" value="Genomic_DNA"/>
</dbReference>
<dbReference type="Proteomes" id="UP000010845">
    <property type="component" value="Chromosome"/>
</dbReference>
<dbReference type="SMART" id="SM00487">
    <property type="entry name" value="DEXDc"/>
    <property type="match status" value="1"/>
</dbReference>
<proteinExistence type="predicted"/>
<evidence type="ECO:0000313" key="6">
    <source>
        <dbReference type="Proteomes" id="UP000010845"/>
    </source>
</evidence>
<dbReference type="SMART" id="SM00490">
    <property type="entry name" value="HELICc"/>
    <property type="match status" value="1"/>
</dbReference>
<dbReference type="InterPro" id="IPR011545">
    <property type="entry name" value="DEAD/DEAH_box_helicase_dom"/>
</dbReference>
<dbReference type="PROSITE" id="PS51192">
    <property type="entry name" value="HELICASE_ATP_BIND_1"/>
    <property type="match status" value="1"/>
</dbReference>
<reference evidence="5 6" key="1">
    <citation type="submission" date="2012-03" db="EMBL/GenBank/DDBJ databases">
        <title>Complete sequence of chromosome of Thermoanaerobacterium thermosaccharolyticum M0795.</title>
        <authorList>
            <consortium name="US DOE Joint Genome Institute"/>
            <person name="Lucas S."/>
            <person name="Han J."/>
            <person name="Lapidus A."/>
            <person name="Cheng J.-F."/>
            <person name="Goodwin L."/>
            <person name="Pitluck S."/>
            <person name="Peters L."/>
            <person name="Teshima H."/>
            <person name="Detter J.C."/>
            <person name="Han C."/>
            <person name="Tapia R."/>
            <person name="Land M."/>
            <person name="Hauser L."/>
            <person name="Kyrpides N."/>
            <person name="Ivanova N."/>
            <person name="Pagani I."/>
            <person name="Feinberg L."/>
            <person name="Folden J."/>
            <person name="Hogsett D."/>
            <person name="Shaw J."/>
            <person name="Woyke T."/>
        </authorList>
    </citation>
    <scope>NUCLEOTIDE SEQUENCE [LARGE SCALE GENOMIC DNA]</scope>
    <source>
        <strain evidence="5 6">M0795</strain>
    </source>
</reference>
<keyword evidence="2" id="KW-0067">ATP-binding</keyword>
<dbReference type="InterPro" id="IPR001650">
    <property type="entry name" value="Helicase_C-like"/>
</dbReference>
<evidence type="ECO:0000259" key="3">
    <source>
        <dbReference type="PROSITE" id="PS51192"/>
    </source>
</evidence>
<evidence type="ECO:0000256" key="2">
    <source>
        <dbReference type="ARBA" id="ARBA00022840"/>
    </source>
</evidence>
<dbReference type="GO" id="GO:0043138">
    <property type="term" value="F:3'-5' DNA helicase activity"/>
    <property type="evidence" value="ECO:0007669"/>
    <property type="project" value="TreeGrafter"/>
</dbReference>
<feature type="domain" description="Helicase ATP-binding" evidence="3">
    <location>
        <begin position="100"/>
        <end position="314"/>
    </location>
</feature>
<dbReference type="SUPFAM" id="SSF52540">
    <property type="entry name" value="P-loop containing nucleoside triphosphate hydrolases"/>
    <property type="match status" value="2"/>
</dbReference>
<dbReference type="GO" id="GO:0006289">
    <property type="term" value="P:nucleotide-excision repair"/>
    <property type="evidence" value="ECO:0007669"/>
    <property type="project" value="TreeGrafter"/>
</dbReference>
<dbReference type="InterPro" id="IPR018973">
    <property type="entry name" value="MZB"/>
</dbReference>
<evidence type="ECO:0000259" key="4">
    <source>
        <dbReference type="PROSITE" id="PS51194"/>
    </source>
</evidence>
<dbReference type="PATRIC" id="fig|698948.3.peg.865"/>
<dbReference type="Pfam" id="PF00270">
    <property type="entry name" value="DEAD"/>
    <property type="match status" value="1"/>
</dbReference>